<dbReference type="Proteomes" id="UP000053477">
    <property type="component" value="Unassembled WGS sequence"/>
</dbReference>
<dbReference type="OrthoDB" id="432970at2759"/>
<organism evidence="7 8">
    <name type="scientific">Schizopora paradoxa</name>
    <dbReference type="NCBI Taxonomy" id="27342"/>
    <lineage>
        <taxon>Eukaryota</taxon>
        <taxon>Fungi</taxon>
        <taxon>Dikarya</taxon>
        <taxon>Basidiomycota</taxon>
        <taxon>Agaricomycotina</taxon>
        <taxon>Agaricomycetes</taxon>
        <taxon>Hymenochaetales</taxon>
        <taxon>Schizoporaceae</taxon>
        <taxon>Schizopora</taxon>
    </lineage>
</organism>
<gene>
    <name evidence="7" type="ORF">SCHPADRAFT_926304</name>
</gene>
<evidence type="ECO:0000256" key="4">
    <source>
        <dbReference type="PROSITE-ProRule" id="PRU00134"/>
    </source>
</evidence>
<evidence type="ECO:0000256" key="5">
    <source>
        <dbReference type="SAM" id="MobiDB-lite"/>
    </source>
</evidence>
<feature type="region of interest" description="Disordered" evidence="5">
    <location>
        <begin position="1"/>
        <end position="24"/>
    </location>
</feature>
<keyword evidence="3" id="KW-0862">Zinc</keyword>
<keyword evidence="8" id="KW-1185">Reference proteome</keyword>
<evidence type="ECO:0000313" key="8">
    <source>
        <dbReference type="Proteomes" id="UP000053477"/>
    </source>
</evidence>
<keyword evidence="2 4" id="KW-0863">Zinc-finger</keyword>
<evidence type="ECO:0000313" key="7">
    <source>
        <dbReference type="EMBL" id="KLO16748.1"/>
    </source>
</evidence>
<dbReference type="InParanoid" id="A0A0H2S4Z6"/>
<dbReference type="Gene3D" id="6.10.140.2220">
    <property type="match status" value="1"/>
</dbReference>
<dbReference type="SUPFAM" id="SSF144232">
    <property type="entry name" value="HIT/MYND zinc finger-like"/>
    <property type="match status" value="1"/>
</dbReference>
<dbReference type="GO" id="GO:0008270">
    <property type="term" value="F:zinc ion binding"/>
    <property type="evidence" value="ECO:0007669"/>
    <property type="project" value="UniProtKB-KW"/>
</dbReference>
<reference evidence="7 8" key="1">
    <citation type="submission" date="2015-04" db="EMBL/GenBank/DDBJ databases">
        <title>Complete genome sequence of Schizopora paradoxa KUC8140, a cosmopolitan wood degrader in East Asia.</title>
        <authorList>
            <consortium name="DOE Joint Genome Institute"/>
            <person name="Min B."/>
            <person name="Park H."/>
            <person name="Jang Y."/>
            <person name="Kim J.-J."/>
            <person name="Kim K.H."/>
            <person name="Pangilinan J."/>
            <person name="Lipzen A."/>
            <person name="Riley R."/>
            <person name="Grigoriev I.V."/>
            <person name="Spatafora J.W."/>
            <person name="Choi I.-G."/>
        </authorList>
    </citation>
    <scope>NUCLEOTIDE SEQUENCE [LARGE SCALE GENOMIC DNA]</scope>
    <source>
        <strain evidence="7 8">KUC8140</strain>
    </source>
</reference>
<name>A0A0H2S4Z6_9AGAM</name>
<evidence type="ECO:0000256" key="2">
    <source>
        <dbReference type="ARBA" id="ARBA00022771"/>
    </source>
</evidence>
<accession>A0A0H2S4Z6</accession>
<evidence type="ECO:0000256" key="3">
    <source>
        <dbReference type="ARBA" id="ARBA00022833"/>
    </source>
</evidence>
<dbReference type="EMBL" id="KQ085912">
    <property type="protein sequence ID" value="KLO16748.1"/>
    <property type="molecule type" value="Genomic_DNA"/>
</dbReference>
<dbReference type="Pfam" id="PF01753">
    <property type="entry name" value="zf-MYND"/>
    <property type="match status" value="1"/>
</dbReference>
<proteinExistence type="predicted"/>
<dbReference type="PROSITE" id="PS50865">
    <property type="entry name" value="ZF_MYND_2"/>
    <property type="match status" value="1"/>
</dbReference>
<evidence type="ECO:0000256" key="1">
    <source>
        <dbReference type="ARBA" id="ARBA00022723"/>
    </source>
</evidence>
<sequence length="496" mass="56359">MPDNDKWNNPGSFDEQLRDSDDVSERWRTNAKQLIKEVEEDNNTFKLATIVNQGIESDETWPAYRDGGVVDLLVKLVCERPDHKPNVPEYIAPPWNFPMLGLQNISNRTIISNEEHPKYFEEWDGPTNSKLKASLGKMLRRVLRDGRLKYQEPRQDVAAFLFPFLKAGDAQWIQSIPEILEFVWKSWAMDSLGDSQEQRDFFSRQLHYTLCKLYPNEENRTAPEKPPITTEEALKRALSLLKPIPLETARNTRIHIDAIGTICRLYPDMARAFLEGGVLAQSVKAIGARAFAPGNLAPESPREFPNSNDWDDEINKHYNSILTFWVALLRSGDFKTNKKDEKAISAVSKALDAEFIDRLAFISLRVRNEEGIESTKTMLSLLHGDYAPKDIVLARQMIQKQVYIIPRMDGFSKDDSAPAMIQPVGLAWIRHLDDMESIISKGLRACAWEDCKSGESSPAATPSLRCSKCKSAVYCNADCQKSDWPSHKKSCKKLPV</sequence>
<feature type="domain" description="MYND-type" evidence="6">
    <location>
        <begin position="451"/>
        <end position="491"/>
    </location>
</feature>
<dbReference type="InterPro" id="IPR002893">
    <property type="entry name" value="Znf_MYND"/>
</dbReference>
<evidence type="ECO:0000259" key="6">
    <source>
        <dbReference type="PROSITE" id="PS50865"/>
    </source>
</evidence>
<keyword evidence="1" id="KW-0479">Metal-binding</keyword>
<protein>
    <recommendedName>
        <fullName evidence="6">MYND-type domain-containing protein</fullName>
    </recommendedName>
</protein>
<feature type="compositionally biased region" description="Basic and acidic residues" evidence="5">
    <location>
        <begin position="15"/>
        <end position="24"/>
    </location>
</feature>
<dbReference type="AlphaFoldDB" id="A0A0H2S4Z6"/>